<comment type="caution">
    <text evidence="1">The sequence shown here is derived from an EMBL/GenBank/DDBJ whole genome shotgun (WGS) entry which is preliminary data.</text>
</comment>
<gene>
    <name evidence="1" type="ORF">LEP1GSC188_3113</name>
</gene>
<accession>M3FKC7</accession>
<organism evidence="1 2">
    <name type="scientific">Leptospira weilii serovar Topaz str. LT2116</name>
    <dbReference type="NCBI Taxonomy" id="1088540"/>
    <lineage>
        <taxon>Bacteria</taxon>
        <taxon>Pseudomonadati</taxon>
        <taxon>Spirochaetota</taxon>
        <taxon>Spirochaetia</taxon>
        <taxon>Leptospirales</taxon>
        <taxon>Leptospiraceae</taxon>
        <taxon>Leptospira</taxon>
    </lineage>
</organism>
<evidence type="ECO:0000313" key="2">
    <source>
        <dbReference type="Proteomes" id="UP000011770"/>
    </source>
</evidence>
<evidence type="ECO:0000313" key="1">
    <source>
        <dbReference type="EMBL" id="EMF80862.1"/>
    </source>
</evidence>
<name>M3FKC7_9LEPT</name>
<dbReference type="AlphaFoldDB" id="M3FKC7"/>
<reference evidence="1 2" key="1">
    <citation type="submission" date="2013-01" db="EMBL/GenBank/DDBJ databases">
        <authorList>
            <person name="Harkins D.M."/>
            <person name="Durkin A.S."/>
            <person name="Brinkac L.M."/>
            <person name="Haft D.H."/>
            <person name="Selengut J.D."/>
            <person name="Sanka R."/>
            <person name="DePew J."/>
            <person name="Purushe J."/>
            <person name="Tulsiani S.M."/>
            <person name="Graham G.C."/>
            <person name="Burns M.-A."/>
            <person name="Dohnt M.F."/>
            <person name="Smythe L.D."/>
            <person name="McKay D.B."/>
            <person name="Craig S.B."/>
            <person name="Vinetz J.M."/>
            <person name="Sutton G.G."/>
            <person name="Nierman W.C."/>
            <person name="Fouts D.E."/>
        </authorList>
    </citation>
    <scope>NUCLEOTIDE SEQUENCE [LARGE SCALE GENOMIC DNA]</scope>
    <source>
        <strain evidence="1 2">LT2116</strain>
    </source>
</reference>
<dbReference type="Proteomes" id="UP000011770">
    <property type="component" value="Unassembled WGS sequence"/>
</dbReference>
<proteinExistence type="predicted"/>
<dbReference type="EMBL" id="AHOR02000044">
    <property type="protein sequence ID" value="EMF80862.1"/>
    <property type="molecule type" value="Genomic_DNA"/>
</dbReference>
<sequence>MPKTIRTVDFVERVKDLIRKGYDKSEVARRLAKEDGKEKSYSYKLINSCIEEGPFKAVGQ</sequence>
<protein>
    <submittedName>
        <fullName evidence="1">Uncharacterized protein</fullName>
    </submittedName>
</protein>